<protein>
    <submittedName>
        <fullName evidence="2 3">Uncharacterized protein</fullName>
    </submittedName>
</protein>
<gene>
    <name evidence="2" type="ORF">GUITHDRAFT_150901</name>
</gene>
<evidence type="ECO:0000313" key="4">
    <source>
        <dbReference type="Proteomes" id="UP000011087"/>
    </source>
</evidence>
<name>L1JTM3_GUITC</name>
<evidence type="ECO:0000313" key="2">
    <source>
        <dbReference type="EMBL" id="EKX51428.1"/>
    </source>
</evidence>
<evidence type="ECO:0000313" key="3">
    <source>
        <dbReference type="EnsemblProtists" id="EKX51428"/>
    </source>
</evidence>
<feature type="transmembrane region" description="Helical" evidence="1">
    <location>
        <begin position="13"/>
        <end position="34"/>
    </location>
</feature>
<reference evidence="2 4" key="1">
    <citation type="journal article" date="2012" name="Nature">
        <title>Algal genomes reveal evolutionary mosaicism and the fate of nucleomorphs.</title>
        <authorList>
            <consortium name="DOE Joint Genome Institute"/>
            <person name="Curtis B.A."/>
            <person name="Tanifuji G."/>
            <person name="Burki F."/>
            <person name="Gruber A."/>
            <person name="Irimia M."/>
            <person name="Maruyama S."/>
            <person name="Arias M.C."/>
            <person name="Ball S.G."/>
            <person name="Gile G.H."/>
            <person name="Hirakawa Y."/>
            <person name="Hopkins J.F."/>
            <person name="Kuo A."/>
            <person name="Rensing S.A."/>
            <person name="Schmutz J."/>
            <person name="Symeonidi A."/>
            <person name="Elias M."/>
            <person name="Eveleigh R.J."/>
            <person name="Herman E.K."/>
            <person name="Klute M.J."/>
            <person name="Nakayama T."/>
            <person name="Obornik M."/>
            <person name="Reyes-Prieto A."/>
            <person name="Armbrust E.V."/>
            <person name="Aves S.J."/>
            <person name="Beiko R.G."/>
            <person name="Coutinho P."/>
            <person name="Dacks J.B."/>
            <person name="Durnford D.G."/>
            <person name="Fast N.M."/>
            <person name="Green B.R."/>
            <person name="Grisdale C.J."/>
            <person name="Hempel F."/>
            <person name="Henrissat B."/>
            <person name="Hoppner M.P."/>
            <person name="Ishida K."/>
            <person name="Kim E."/>
            <person name="Koreny L."/>
            <person name="Kroth P.G."/>
            <person name="Liu Y."/>
            <person name="Malik S.B."/>
            <person name="Maier U.G."/>
            <person name="McRose D."/>
            <person name="Mock T."/>
            <person name="Neilson J.A."/>
            <person name="Onodera N.T."/>
            <person name="Poole A.M."/>
            <person name="Pritham E.J."/>
            <person name="Richards T.A."/>
            <person name="Rocap G."/>
            <person name="Roy S.W."/>
            <person name="Sarai C."/>
            <person name="Schaack S."/>
            <person name="Shirato S."/>
            <person name="Slamovits C.H."/>
            <person name="Spencer D.F."/>
            <person name="Suzuki S."/>
            <person name="Worden A.Z."/>
            <person name="Zauner S."/>
            <person name="Barry K."/>
            <person name="Bell C."/>
            <person name="Bharti A.K."/>
            <person name="Crow J.A."/>
            <person name="Grimwood J."/>
            <person name="Kramer R."/>
            <person name="Lindquist E."/>
            <person name="Lucas S."/>
            <person name="Salamov A."/>
            <person name="McFadden G.I."/>
            <person name="Lane C.E."/>
            <person name="Keeling P.J."/>
            <person name="Gray M.W."/>
            <person name="Grigoriev I.V."/>
            <person name="Archibald J.M."/>
        </authorList>
    </citation>
    <scope>NUCLEOTIDE SEQUENCE</scope>
    <source>
        <strain evidence="2 4">CCMP2712</strain>
    </source>
</reference>
<dbReference type="PaxDb" id="55529-EKX51428"/>
<sequence>MQLLFRCVTSHRFVVRQAFLCVLSAGLQLLALIGRRLQLELLCIVVLYQFFIPTLVLYLPITLLYFLAALCVLVKFISTLTVIPSIII</sequence>
<dbReference type="RefSeq" id="XP_005838408.1">
    <property type="nucleotide sequence ID" value="XM_005838351.1"/>
</dbReference>
<dbReference type="EnsemblProtists" id="EKX51428">
    <property type="protein sequence ID" value="EKX51428"/>
    <property type="gene ID" value="GUITHDRAFT_150901"/>
</dbReference>
<keyword evidence="1" id="KW-1133">Transmembrane helix</keyword>
<keyword evidence="1" id="KW-0472">Membrane</keyword>
<accession>L1JTM3</accession>
<evidence type="ECO:0000256" key="1">
    <source>
        <dbReference type="SAM" id="Phobius"/>
    </source>
</evidence>
<proteinExistence type="predicted"/>
<dbReference type="KEGG" id="gtt:GUITHDRAFT_150901"/>
<dbReference type="AlphaFoldDB" id="L1JTM3"/>
<reference evidence="4" key="2">
    <citation type="submission" date="2012-11" db="EMBL/GenBank/DDBJ databases">
        <authorList>
            <person name="Kuo A."/>
            <person name="Curtis B.A."/>
            <person name="Tanifuji G."/>
            <person name="Burki F."/>
            <person name="Gruber A."/>
            <person name="Irimia M."/>
            <person name="Maruyama S."/>
            <person name="Arias M.C."/>
            <person name="Ball S.G."/>
            <person name="Gile G.H."/>
            <person name="Hirakawa Y."/>
            <person name="Hopkins J.F."/>
            <person name="Rensing S.A."/>
            <person name="Schmutz J."/>
            <person name="Symeonidi A."/>
            <person name="Elias M."/>
            <person name="Eveleigh R.J."/>
            <person name="Herman E.K."/>
            <person name="Klute M.J."/>
            <person name="Nakayama T."/>
            <person name="Obornik M."/>
            <person name="Reyes-Prieto A."/>
            <person name="Armbrust E.V."/>
            <person name="Aves S.J."/>
            <person name="Beiko R.G."/>
            <person name="Coutinho P."/>
            <person name="Dacks J.B."/>
            <person name="Durnford D.G."/>
            <person name="Fast N.M."/>
            <person name="Green B.R."/>
            <person name="Grisdale C."/>
            <person name="Hempe F."/>
            <person name="Henrissat B."/>
            <person name="Hoppner M.P."/>
            <person name="Ishida K.-I."/>
            <person name="Kim E."/>
            <person name="Koreny L."/>
            <person name="Kroth P.G."/>
            <person name="Liu Y."/>
            <person name="Malik S.-B."/>
            <person name="Maier U.G."/>
            <person name="McRose D."/>
            <person name="Mock T."/>
            <person name="Neilson J.A."/>
            <person name="Onodera N.T."/>
            <person name="Poole A.M."/>
            <person name="Pritham E.J."/>
            <person name="Richards T.A."/>
            <person name="Rocap G."/>
            <person name="Roy S.W."/>
            <person name="Sarai C."/>
            <person name="Schaack S."/>
            <person name="Shirato S."/>
            <person name="Slamovits C.H."/>
            <person name="Spencer D.F."/>
            <person name="Suzuki S."/>
            <person name="Worden A.Z."/>
            <person name="Zauner S."/>
            <person name="Barry K."/>
            <person name="Bell C."/>
            <person name="Bharti A.K."/>
            <person name="Crow J.A."/>
            <person name="Grimwood J."/>
            <person name="Kramer R."/>
            <person name="Lindquist E."/>
            <person name="Lucas S."/>
            <person name="Salamov A."/>
            <person name="McFadden G.I."/>
            <person name="Lane C.E."/>
            <person name="Keeling P.J."/>
            <person name="Gray M.W."/>
            <person name="Grigoriev I.V."/>
            <person name="Archibald J.M."/>
        </authorList>
    </citation>
    <scope>NUCLEOTIDE SEQUENCE</scope>
    <source>
        <strain evidence="4">CCMP2712</strain>
    </source>
</reference>
<organism evidence="2">
    <name type="scientific">Guillardia theta (strain CCMP2712)</name>
    <name type="common">Cryptophyte</name>
    <dbReference type="NCBI Taxonomy" id="905079"/>
    <lineage>
        <taxon>Eukaryota</taxon>
        <taxon>Cryptophyceae</taxon>
        <taxon>Pyrenomonadales</taxon>
        <taxon>Geminigeraceae</taxon>
        <taxon>Guillardia</taxon>
    </lineage>
</organism>
<keyword evidence="1" id="KW-0812">Transmembrane</keyword>
<keyword evidence="4" id="KW-1185">Reference proteome</keyword>
<dbReference type="HOGENOM" id="CLU_2473715_0_0_1"/>
<dbReference type="EMBL" id="JH992975">
    <property type="protein sequence ID" value="EKX51428.1"/>
    <property type="molecule type" value="Genomic_DNA"/>
</dbReference>
<dbReference type="Proteomes" id="UP000011087">
    <property type="component" value="Unassembled WGS sequence"/>
</dbReference>
<reference evidence="3" key="3">
    <citation type="submission" date="2016-03" db="UniProtKB">
        <authorList>
            <consortium name="EnsemblProtists"/>
        </authorList>
    </citation>
    <scope>IDENTIFICATION</scope>
</reference>
<dbReference type="GeneID" id="17308062"/>